<accession>A0A4R9LIW8</accession>
<dbReference type="GO" id="GO:0006935">
    <property type="term" value="P:chemotaxis"/>
    <property type="evidence" value="ECO:0007669"/>
    <property type="project" value="InterPro"/>
</dbReference>
<dbReference type="PROSITE" id="PS50851">
    <property type="entry name" value="CHEW"/>
    <property type="match status" value="1"/>
</dbReference>
<reference evidence="2" key="1">
    <citation type="journal article" date="2019" name="PLoS Negl. Trop. Dis.">
        <title>Revisiting the worldwide diversity of Leptospira species in the environment.</title>
        <authorList>
            <person name="Vincent A.T."/>
            <person name="Schiettekatte O."/>
            <person name="Bourhy P."/>
            <person name="Veyrier F.J."/>
            <person name="Picardeau M."/>
        </authorList>
    </citation>
    <scope>NUCLEOTIDE SEQUENCE [LARGE SCALE GENOMIC DNA]</scope>
    <source>
        <strain evidence="2">201400974</strain>
    </source>
</reference>
<dbReference type="GO" id="GO:0007165">
    <property type="term" value="P:signal transduction"/>
    <property type="evidence" value="ECO:0007669"/>
    <property type="project" value="InterPro"/>
</dbReference>
<dbReference type="OrthoDB" id="9794382at2"/>
<comment type="caution">
    <text evidence="2">The sequence shown here is derived from an EMBL/GenBank/DDBJ whole genome shotgun (WGS) entry which is preliminary data.</text>
</comment>
<dbReference type="AlphaFoldDB" id="A0A4R9LIW8"/>
<feature type="domain" description="CheW-like" evidence="1">
    <location>
        <begin position="13"/>
        <end position="153"/>
    </location>
</feature>
<dbReference type="InterPro" id="IPR002545">
    <property type="entry name" value="CheW-lke_dom"/>
</dbReference>
<dbReference type="EMBL" id="RQHV01000062">
    <property type="protein sequence ID" value="TGN06807.1"/>
    <property type="molecule type" value="Genomic_DNA"/>
</dbReference>
<dbReference type="RefSeq" id="WP_135765538.1">
    <property type="nucleotide sequence ID" value="NZ_RQHV01000062.1"/>
</dbReference>
<organism evidence="2 3">
    <name type="scientific">Leptospira ilyithenensis</name>
    <dbReference type="NCBI Taxonomy" id="2484901"/>
    <lineage>
        <taxon>Bacteria</taxon>
        <taxon>Pseudomonadati</taxon>
        <taxon>Spirochaetota</taxon>
        <taxon>Spirochaetia</taxon>
        <taxon>Leptospirales</taxon>
        <taxon>Leptospiraceae</taxon>
        <taxon>Leptospira</taxon>
    </lineage>
</organism>
<dbReference type="InterPro" id="IPR036061">
    <property type="entry name" value="CheW-like_dom_sf"/>
</dbReference>
<dbReference type="GO" id="GO:0005829">
    <property type="term" value="C:cytosol"/>
    <property type="evidence" value="ECO:0007669"/>
    <property type="project" value="TreeGrafter"/>
</dbReference>
<dbReference type="InterPro" id="IPR039315">
    <property type="entry name" value="CheW"/>
</dbReference>
<gene>
    <name evidence="2" type="ORF">EHS11_16745</name>
</gene>
<proteinExistence type="predicted"/>
<keyword evidence="3" id="KW-1185">Reference proteome</keyword>
<dbReference type="Gene3D" id="2.30.30.40">
    <property type="entry name" value="SH3 Domains"/>
    <property type="match status" value="1"/>
</dbReference>
<dbReference type="PANTHER" id="PTHR22617">
    <property type="entry name" value="CHEMOTAXIS SENSOR HISTIDINE KINASE-RELATED"/>
    <property type="match status" value="1"/>
</dbReference>
<evidence type="ECO:0000259" key="1">
    <source>
        <dbReference type="PROSITE" id="PS50851"/>
    </source>
</evidence>
<dbReference type="Pfam" id="PF01584">
    <property type="entry name" value="CheW"/>
    <property type="match status" value="1"/>
</dbReference>
<dbReference type="Proteomes" id="UP000298264">
    <property type="component" value="Unassembled WGS sequence"/>
</dbReference>
<protein>
    <submittedName>
        <fullName evidence="2">Purine-binding chemotaxis protein CheW</fullName>
    </submittedName>
</protein>
<dbReference type="SUPFAM" id="SSF50341">
    <property type="entry name" value="CheW-like"/>
    <property type="match status" value="1"/>
</dbReference>
<dbReference type="PANTHER" id="PTHR22617:SF23">
    <property type="entry name" value="CHEMOTAXIS PROTEIN CHEW"/>
    <property type="match status" value="1"/>
</dbReference>
<dbReference type="SMART" id="SM00260">
    <property type="entry name" value="CheW"/>
    <property type="match status" value="1"/>
</dbReference>
<sequence length="159" mass="17769">MAKESSNNNQFIHEQYIIFNLGEEEYAIPITIVEEIVKITNLIRVPQSKTYFAGIMDIRGKVVRMIDLAKRLNIKTGQETLIERAIVINLGGKSVGVIVDKVSHVVHFPANQVDPPPPSVKGISSRYITGVGKKDNRFIILIDIEKILTVEEISEMAVV</sequence>
<name>A0A4R9LIW8_9LEPT</name>
<dbReference type="Gene3D" id="2.40.50.180">
    <property type="entry name" value="CheA-289, Domain 4"/>
    <property type="match status" value="1"/>
</dbReference>
<evidence type="ECO:0000313" key="2">
    <source>
        <dbReference type="EMBL" id="TGN06807.1"/>
    </source>
</evidence>
<evidence type="ECO:0000313" key="3">
    <source>
        <dbReference type="Proteomes" id="UP000298264"/>
    </source>
</evidence>